<evidence type="ECO:0000313" key="2">
    <source>
        <dbReference type="EMBL" id="NSK15110.1"/>
    </source>
</evidence>
<name>A0A850HTG1_9FIRM</name>
<accession>A0A850HTG1</accession>
<dbReference type="Pfam" id="PF20076">
    <property type="entry name" value="DUF6472"/>
    <property type="match status" value="1"/>
</dbReference>
<evidence type="ECO:0000259" key="1">
    <source>
        <dbReference type="Pfam" id="PF20076"/>
    </source>
</evidence>
<comment type="caution">
    <text evidence="3">The sequence shown here is derived from an EMBL/GenBank/DDBJ whole genome shotgun (WGS) entry which is preliminary data.</text>
</comment>
<dbReference type="Proteomes" id="UP000701680">
    <property type="component" value="Unassembled WGS sequence"/>
</dbReference>
<dbReference type="OrthoDB" id="1823132at2"/>
<dbReference type="Proteomes" id="UP000528555">
    <property type="component" value="Unassembled WGS sequence"/>
</dbReference>
<evidence type="ECO:0000313" key="5">
    <source>
        <dbReference type="Proteomes" id="UP000701680"/>
    </source>
</evidence>
<keyword evidence="4" id="KW-1185">Reference proteome</keyword>
<dbReference type="InterPro" id="IPR045525">
    <property type="entry name" value="DUF6472"/>
</dbReference>
<dbReference type="EMBL" id="JAAITX010000006">
    <property type="protein sequence ID" value="NVH58883.1"/>
    <property type="molecule type" value="Genomic_DNA"/>
</dbReference>
<evidence type="ECO:0000313" key="4">
    <source>
        <dbReference type="Proteomes" id="UP000528555"/>
    </source>
</evidence>
<dbReference type="EMBL" id="JAAIUO010000006">
    <property type="protein sequence ID" value="NSK15110.1"/>
    <property type="molecule type" value="Genomic_DNA"/>
</dbReference>
<organism evidence="3 4">
    <name type="scientific">Dorea phocaeensis</name>
    <dbReference type="NCBI Taxonomy" id="2040291"/>
    <lineage>
        <taxon>Bacteria</taxon>
        <taxon>Bacillati</taxon>
        <taxon>Bacillota</taxon>
        <taxon>Clostridia</taxon>
        <taxon>Lachnospirales</taxon>
        <taxon>Lachnospiraceae</taxon>
        <taxon>Dorea</taxon>
    </lineage>
</organism>
<feature type="domain" description="DUF6472" evidence="1">
    <location>
        <begin position="3"/>
        <end position="58"/>
    </location>
</feature>
<protein>
    <recommendedName>
        <fullName evidence="1">DUF6472 domain-containing protein</fullName>
    </recommendedName>
</protein>
<reference evidence="3" key="2">
    <citation type="submission" date="2020-02" db="EMBL/GenBank/DDBJ databases">
        <authorList>
            <person name="Littmann E."/>
            <person name="Sorbara M."/>
        </authorList>
    </citation>
    <scope>NUCLEOTIDE SEQUENCE</scope>
    <source>
        <strain evidence="3">MSK.17.11</strain>
        <strain evidence="2">MSK.17.38</strain>
    </source>
</reference>
<gene>
    <name evidence="3" type="ORF">G5A66_09550</name>
    <name evidence="2" type="ORF">G5A75_09575</name>
</gene>
<sequence>MAMNCDYCSNYIYDEEDDCYYCDVNLDEDEYYRLVHNNYKNCPYYRSNDDYKIVRHQM</sequence>
<evidence type="ECO:0000313" key="3">
    <source>
        <dbReference type="EMBL" id="NVH58883.1"/>
    </source>
</evidence>
<proteinExistence type="predicted"/>
<reference evidence="4 5" key="1">
    <citation type="journal article" date="2020" name="Cell Host Microbe">
        <title>Functional and Genomic Variation between Human-Derived Isolates of Lachnospiraceae Reveals Inter- and Intra-Species Diversity.</title>
        <authorList>
            <person name="Sorbara M.T."/>
            <person name="Littmann E.R."/>
            <person name="Fontana E."/>
            <person name="Moody T.U."/>
            <person name="Kohout C.E."/>
            <person name="Gjonbalaj M."/>
            <person name="Eaton V."/>
            <person name="Seok R."/>
            <person name="Leiner I.M."/>
            <person name="Pamer E.G."/>
        </authorList>
    </citation>
    <scope>NUCLEOTIDE SEQUENCE [LARGE SCALE GENOMIC DNA]</scope>
    <source>
        <strain evidence="3 4">MSK.17.11</strain>
        <strain evidence="2 5">MSK.17.38</strain>
    </source>
</reference>
<dbReference type="AlphaFoldDB" id="A0A850HTG1"/>